<dbReference type="InterPro" id="IPR038883">
    <property type="entry name" value="AN11006-like"/>
</dbReference>
<dbReference type="OrthoDB" id="62952at2759"/>
<proteinExistence type="predicted"/>
<dbReference type="EMBL" id="MU003692">
    <property type="protein sequence ID" value="KAF2817175.1"/>
    <property type="molecule type" value="Genomic_DNA"/>
</dbReference>
<protein>
    <submittedName>
        <fullName evidence="2 4">Uncharacterized protein</fullName>
    </submittedName>
</protein>
<sequence>MSIRIASCLLSRHLLTEAKSYRTLRSRRIPVASPTSLSPEEKTPPRPHVHKRRRLDAYDGSLTSDFDARTTSTNFMSLPRELRDEIYTWALIPSMKRGAEHEDVVEDGNGTISFHQHLNGGKYEHFKITEAVNEFRDRQGMGLFGTNKQLKEEVEEVFFKRNSFLIPFSRSAKDLPRNTSLLDFHRMFSSAAFTLIRRLEMSLSNYDVLFDSSASNRRRHWQAQILDNHRYHDWAPAMEAELRCLEEADPQYKINYDRICSTTTKEVSDKDLQLFATWVQKLKFVFKMPSLQELKLDIFECRWTRHWDWDVEQKPAISARDAALEALLASMRDRKKSELQSVLVVTVEGANHWGLDSSVLNTAPGWVSVANAVVWTTCKGKVDRGSTADCDINYSADERWGSSKNKTKEG</sequence>
<dbReference type="Proteomes" id="UP000504636">
    <property type="component" value="Unplaced"/>
</dbReference>
<evidence type="ECO:0000313" key="3">
    <source>
        <dbReference type="Proteomes" id="UP000504636"/>
    </source>
</evidence>
<evidence type="ECO:0000256" key="1">
    <source>
        <dbReference type="SAM" id="MobiDB-lite"/>
    </source>
</evidence>
<dbReference type="PANTHER" id="PTHR42085:SF1">
    <property type="entry name" value="F-BOX DOMAIN-CONTAINING PROTEIN"/>
    <property type="match status" value="1"/>
</dbReference>
<evidence type="ECO:0000313" key="4">
    <source>
        <dbReference type="RefSeq" id="XP_033584139.1"/>
    </source>
</evidence>
<gene>
    <name evidence="2 4" type="ORF">BDZ99DRAFT_10495</name>
</gene>
<reference evidence="4" key="2">
    <citation type="submission" date="2020-04" db="EMBL/GenBank/DDBJ databases">
        <authorList>
            <consortium name="NCBI Genome Project"/>
        </authorList>
    </citation>
    <scope>NUCLEOTIDE SEQUENCE</scope>
    <source>
        <strain evidence="4">CBS 304.34</strain>
    </source>
</reference>
<dbReference type="GeneID" id="54453245"/>
<reference evidence="4" key="3">
    <citation type="submission" date="2025-04" db="UniProtKB">
        <authorList>
            <consortium name="RefSeq"/>
        </authorList>
    </citation>
    <scope>IDENTIFICATION</scope>
    <source>
        <strain evidence="4">CBS 304.34</strain>
    </source>
</reference>
<organism evidence="2">
    <name type="scientific">Mytilinidion resinicola</name>
    <dbReference type="NCBI Taxonomy" id="574789"/>
    <lineage>
        <taxon>Eukaryota</taxon>
        <taxon>Fungi</taxon>
        <taxon>Dikarya</taxon>
        <taxon>Ascomycota</taxon>
        <taxon>Pezizomycotina</taxon>
        <taxon>Dothideomycetes</taxon>
        <taxon>Pleosporomycetidae</taxon>
        <taxon>Mytilinidiales</taxon>
        <taxon>Mytilinidiaceae</taxon>
        <taxon>Mytilinidion</taxon>
    </lineage>
</organism>
<accession>A0A6A6ZA68</accession>
<keyword evidence="3" id="KW-1185">Reference proteome</keyword>
<dbReference type="RefSeq" id="XP_033584139.1">
    <property type="nucleotide sequence ID" value="XM_033712352.1"/>
</dbReference>
<evidence type="ECO:0000313" key="2">
    <source>
        <dbReference type="EMBL" id="KAF2817175.1"/>
    </source>
</evidence>
<reference evidence="2 4" key="1">
    <citation type="journal article" date="2020" name="Stud. Mycol.">
        <title>101 Dothideomycetes genomes: a test case for predicting lifestyles and emergence of pathogens.</title>
        <authorList>
            <person name="Haridas S."/>
            <person name="Albert R."/>
            <person name="Binder M."/>
            <person name="Bloem J."/>
            <person name="Labutti K."/>
            <person name="Salamov A."/>
            <person name="Andreopoulos B."/>
            <person name="Baker S."/>
            <person name="Barry K."/>
            <person name="Bills G."/>
            <person name="Bluhm B."/>
            <person name="Cannon C."/>
            <person name="Castanera R."/>
            <person name="Culley D."/>
            <person name="Daum C."/>
            <person name="Ezra D."/>
            <person name="Gonzalez J."/>
            <person name="Henrissat B."/>
            <person name="Kuo A."/>
            <person name="Liang C."/>
            <person name="Lipzen A."/>
            <person name="Lutzoni F."/>
            <person name="Magnuson J."/>
            <person name="Mondo S."/>
            <person name="Nolan M."/>
            <person name="Ohm R."/>
            <person name="Pangilinan J."/>
            <person name="Park H.-J."/>
            <person name="Ramirez L."/>
            <person name="Alfaro M."/>
            <person name="Sun H."/>
            <person name="Tritt A."/>
            <person name="Yoshinaga Y."/>
            <person name="Zwiers L.-H."/>
            <person name="Turgeon B."/>
            <person name="Goodwin S."/>
            <person name="Spatafora J."/>
            <person name="Crous P."/>
            <person name="Grigoriev I."/>
        </authorList>
    </citation>
    <scope>NUCLEOTIDE SEQUENCE</scope>
    <source>
        <strain evidence="2 4">CBS 304.34</strain>
    </source>
</reference>
<dbReference type="AlphaFoldDB" id="A0A6A6ZA68"/>
<feature type="region of interest" description="Disordered" evidence="1">
    <location>
        <begin position="29"/>
        <end position="51"/>
    </location>
</feature>
<dbReference type="PANTHER" id="PTHR42085">
    <property type="entry name" value="F-BOX DOMAIN-CONTAINING PROTEIN"/>
    <property type="match status" value="1"/>
</dbReference>
<name>A0A6A6ZA68_9PEZI</name>